<name>A0A1A5JX37_RHILI</name>
<dbReference type="OrthoDB" id="8084371at2"/>
<dbReference type="GeneID" id="66682380"/>
<dbReference type="EMBL" id="LZTJ01000023">
    <property type="protein sequence ID" value="OBP74085.1"/>
    <property type="molecule type" value="Genomic_DNA"/>
</dbReference>
<comment type="caution">
    <text evidence="1">The sequence shown here is derived from an EMBL/GenBank/DDBJ whole genome shotgun (WGS) entry which is preliminary data.</text>
</comment>
<dbReference type="RefSeq" id="WP_010911210.1">
    <property type="nucleotide sequence ID" value="NZ_LZTH01000001.1"/>
</dbReference>
<dbReference type="Proteomes" id="UP000093748">
    <property type="component" value="Unassembled WGS sequence"/>
</dbReference>
<accession>A0A1A5JX37</accession>
<reference evidence="2" key="1">
    <citation type="submission" date="2016-06" db="EMBL/GenBank/DDBJ databases">
        <title>NZP2037 Pacbio-Illumina hybrid assembly.</title>
        <authorList>
            <person name="Ramsay J.P."/>
        </authorList>
    </citation>
    <scope>NUCLEOTIDE SEQUENCE [LARGE SCALE GENOMIC DNA]</scope>
    <source>
        <strain evidence="2">R7ANS::ICEMlSym2042</strain>
    </source>
</reference>
<protein>
    <submittedName>
        <fullName evidence="1">Uncharacterized protein</fullName>
    </submittedName>
</protein>
<gene>
    <name evidence="1" type="ORF">BAE39_17015</name>
</gene>
<proteinExistence type="predicted"/>
<organism evidence="1 2">
    <name type="scientific">Rhizobium loti</name>
    <name type="common">Mesorhizobium loti</name>
    <dbReference type="NCBI Taxonomy" id="381"/>
    <lineage>
        <taxon>Bacteria</taxon>
        <taxon>Pseudomonadati</taxon>
        <taxon>Pseudomonadota</taxon>
        <taxon>Alphaproteobacteria</taxon>
        <taxon>Hyphomicrobiales</taxon>
        <taxon>Phyllobacteriaceae</taxon>
        <taxon>Mesorhizobium</taxon>
    </lineage>
</organism>
<evidence type="ECO:0000313" key="1">
    <source>
        <dbReference type="EMBL" id="OBP74085.1"/>
    </source>
</evidence>
<dbReference type="AlphaFoldDB" id="A0A1A5JX37"/>
<evidence type="ECO:0000313" key="2">
    <source>
        <dbReference type="Proteomes" id="UP000093748"/>
    </source>
</evidence>
<sequence>MPLSNELRDVAIEFQCPACSHSTVKMGSWVTTIGSFKCDGCKAKVRIGYEYKLAVFKSHLSKR</sequence>